<gene>
    <name evidence="1" type="ORF">KY290_032917</name>
</gene>
<evidence type="ECO:0000313" key="1">
    <source>
        <dbReference type="EMBL" id="KAH0744924.1"/>
    </source>
</evidence>
<name>A0ABQ7UDJ9_SOLTU</name>
<comment type="caution">
    <text evidence="1">The sequence shown here is derived from an EMBL/GenBank/DDBJ whole genome shotgun (WGS) entry which is preliminary data.</text>
</comment>
<dbReference type="EMBL" id="JAIVGD010000023">
    <property type="protein sequence ID" value="KAH0744924.1"/>
    <property type="molecule type" value="Genomic_DNA"/>
</dbReference>
<evidence type="ECO:0000313" key="2">
    <source>
        <dbReference type="Proteomes" id="UP000826656"/>
    </source>
</evidence>
<organism evidence="1 2">
    <name type="scientific">Solanum tuberosum</name>
    <name type="common">Potato</name>
    <dbReference type="NCBI Taxonomy" id="4113"/>
    <lineage>
        <taxon>Eukaryota</taxon>
        <taxon>Viridiplantae</taxon>
        <taxon>Streptophyta</taxon>
        <taxon>Embryophyta</taxon>
        <taxon>Tracheophyta</taxon>
        <taxon>Spermatophyta</taxon>
        <taxon>Magnoliopsida</taxon>
        <taxon>eudicotyledons</taxon>
        <taxon>Gunneridae</taxon>
        <taxon>Pentapetalae</taxon>
        <taxon>asterids</taxon>
        <taxon>lamiids</taxon>
        <taxon>Solanales</taxon>
        <taxon>Solanaceae</taxon>
        <taxon>Solanoideae</taxon>
        <taxon>Solaneae</taxon>
        <taxon>Solanum</taxon>
    </lineage>
</organism>
<reference evidence="1 2" key="1">
    <citation type="journal article" date="2021" name="bioRxiv">
        <title>Chromosome-scale and haplotype-resolved genome assembly of a tetraploid potato cultivar.</title>
        <authorList>
            <person name="Sun H."/>
            <person name="Jiao W.-B."/>
            <person name="Krause K."/>
            <person name="Campoy J.A."/>
            <person name="Goel M."/>
            <person name="Folz-Donahue K."/>
            <person name="Kukat C."/>
            <person name="Huettel B."/>
            <person name="Schneeberger K."/>
        </authorList>
    </citation>
    <scope>NUCLEOTIDE SEQUENCE [LARGE SCALE GENOMIC DNA]</scope>
    <source>
        <strain evidence="1">SolTubOtavaFocal</strain>
        <tissue evidence="1">Leaves</tissue>
    </source>
</reference>
<proteinExistence type="predicted"/>
<protein>
    <submittedName>
        <fullName evidence="1">Uncharacterized protein</fullName>
    </submittedName>
</protein>
<dbReference type="Proteomes" id="UP000826656">
    <property type="component" value="Unassembled WGS sequence"/>
</dbReference>
<keyword evidence="2" id="KW-1185">Reference proteome</keyword>
<sequence>MASTVGQPLDMDRATNDKTRPSTVRILVRLQTYGKKLGMIIYHIIVRDVNIRGIEKLIVELSLMVKLMSWSMKIILKEKNFKAIFVIISMLKKVDLNRLEVGEKDDEETVKDLEIGVEKSGVQDQNLVSQNSGQCVGKAVLDDYSFGNRMLSLIPKTDEFLRQENTSPNQQGFNSADRVGVEEQLVVDTNHH</sequence>
<accession>A0ABQ7UDJ9</accession>